<dbReference type="KEGG" id="afl:Aflv_2305"/>
<name>B7GEV7_ANOFW</name>
<keyword evidence="1" id="KW-0812">Transmembrane</keyword>
<dbReference type="AlphaFoldDB" id="B7GEV7"/>
<dbReference type="EMBL" id="CP000922">
    <property type="protein sequence ID" value="ACJ34662.1"/>
    <property type="molecule type" value="Genomic_DNA"/>
</dbReference>
<feature type="transmembrane region" description="Helical" evidence="1">
    <location>
        <begin position="54"/>
        <end position="70"/>
    </location>
</feature>
<protein>
    <submittedName>
        <fullName evidence="2">Uncharacterized protein</fullName>
    </submittedName>
</protein>
<organism evidence="2 3">
    <name type="scientific">Anoxybacillus flavithermus (strain DSM 21510 / WK1)</name>
    <dbReference type="NCBI Taxonomy" id="491915"/>
    <lineage>
        <taxon>Bacteria</taxon>
        <taxon>Bacillati</taxon>
        <taxon>Bacillota</taxon>
        <taxon>Bacilli</taxon>
        <taxon>Bacillales</taxon>
        <taxon>Anoxybacillaceae</taxon>
        <taxon>Anoxybacillus</taxon>
    </lineage>
</organism>
<evidence type="ECO:0000256" key="1">
    <source>
        <dbReference type="SAM" id="Phobius"/>
    </source>
</evidence>
<sequence length="95" mass="11211">MFAMFNHLLVTFFMVGLAGFAPATRDVFHAAKLGLTHRMLFACLYYYFGEKTCYYSFFYVVIFCEVGKIMKNNKARDEHAYLSVMQRFTDNRFLL</sequence>
<keyword evidence="1" id="KW-0472">Membrane</keyword>
<evidence type="ECO:0000313" key="3">
    <source>
        <dbReference type="Proteomes" id="UP000000742"/>
    </source>
</evidence>
<reference evidence="2 3" key="1">
    <citation type="journal article" date="2008" name="Genome Biol.">
        <title>Encapsulated in silica: genome, proteome and physiology of the thermophilic bacterium Anoxybacillus flavithermus WK1.</title>
        <authorList>
            <person name="Saw J.H."/>
            <person name="Mountain B.W."/>
            <person name="Feng L."/>
            <person name="Omelchenko M.V."/>
            <person name="Hou S."/>
            <person name="Saito J.A."/>
            <person name="Stott M.B."/>
            <person name="Li D."/>
            <person name="Zhao G."/>
            <person name="Wu J."/>
            <person name="Galperin M.Y."/>
            <person name="Koonin E.V."/>
            <person name="Makarova K.S."/>
            <person name="Wolf Y.I."/>
            <person name="Rigden D.J."/>
            <person name="Dunfield P.F."/>
            <person name="Wang L."/>
            <person name="Alam M."/>
        </authorList>
    </citation>
    <scope>NUCLEOTIDE SEQUENCE [LARGE SCALE GENOMIC DNA]</scope>
    <source>
        <strain evidence="3">DSM 21510 / WK1</strain>
    </source>
</reference>
<dbReference type="STRING" id="491915.Aflv_2305"/>
<dbReference type="HOGENOM" id="CLU_2366744_0_0_9"/>
<accession>B7GEV7</accession>
<dbReference type="Proteomes" id="UP000000742">
    <property type="component" value="Chromosome"/>
</dbReference>
<evidence type="ECO:0000313" key="2">
    <source>
        <dbReference type="EMBL" id="ACJ34662.1"/>
    </source>
</evidence>
<proteinExistence type="predicted"/>
<keyword evidence="1" id="KW-1133">Transmembrane helix</keyword>
<gene>
    <name evidence="2" type="ordered locus">Aflv_2305</name>
</gene>